<name>A0ABT2M626_9FIRM</name>
<dbReference type="PROSITE" id="PS50883">
    <property type="entry name" value="EAL"/>
    <property type="match status" value="1"/>
</dbReference>
<dbReference type="InterPro" id="IPR001633">
    <property type="entry name" value="EAL_dom"/>
</dbReference>
<comment type="caution">
    <text evidence="4">The sequence shown here is derived from an EMBL/GenBank/DDBJ whole genome shotgun (WGS) entry which is preliminary data.</text>
</comment>
<evidence type="ECO:0000313" key="5">
    <source>
        <dbReference type="Proteomes" id="UP001431199"/>
    </source>
</evidence>
<reference evidence="4" key="1">
    <citation type="submission" date="2022-09" db="EMBL/GenBank/DDBJ databases">
        <title>Eubacterium sp. LFL-14 isolated from human feces.</title>
        <authorList>
            <person name="Liu F."/>
        </authorList>
    </citation>
    <scope>NUCLEOTIDE SEQUENCE</scope>
    <source>
        <strain evidence="4">LFL-14</strain>
    </source>
</reference>
<feature type="domain" description="EAL" evidence="2">
    <location>
        <begin position="505"/>
        <end position="758"/>
    </location>
</feature>
<dbReference type="Proteomes" id="UP001431199">
    <property type="component" value="Unassembled WGS sequence"/>
</dbReference>
<dbReference type="PANTHER" id="PTHR33121:SF71">
    <property type="entry name" value="OXYGEN SENSOR PROTEIN DOSP"/>
    <property type="match status" value="1"/>
</dbReference>
<dbReference type="SMART" id="SM00267">
    <property type="entry name" value="GGDEF"/>
    <property type="match status" value="1"/>
</dbReference>
<feature type="transmembrane region" description="Helical" evidence="1">
    <location>
        <begin position="101"/>
        <end position="119"/>
    </location>
</feature>
<dbReference type="SMART" id="SM00052">
    <property type="entry name" value="EAL"/>
    <property type="match status" value="1"/>
</dbReference>
<feature type="transmembrane region" description="Helical" evidence="1">
    <location>
        <begin position="142"/>
        <end position="163"/>
    </location>
</feature>
<dbReference type="Pfam" id="PF00563">
    <property type="entry name" value="EAL"/>
    <property type="match status" value="1"/>
</dbReference>
<feature type="transmembrane region" description="Helical" evidence="1">
    <location>
        <begin position="34"/>
        <end position="56"/>
    </location>
</feature>
<dbReference type="NCBIfam" id="TIGR00254">
    <property type="entry name" value="GGDEF"/>
    <property type="match status" value="1"/>
</dbReference>
<dbReference type="Gene3D" id="3.30.70.270">
    <property type="match status" value="1"/>
</dbReference>
<gene>
    <name evidence="4" type="ORF">N5B56_11580</name>
</gene>
<evidence type="ECO:0000259" key="3">
    <source>
        <dbReference type="PROSITE" id="PS50887"/>
    </source>
</evidence>
<dbReference type="CDD" id="cd01948">
    <property type="entry name" value="EAL"/>
    <property type="match status" value="1"/>
</dbReference>
<evidence type="ECO:0000259" key="2">
    <source>
        <dbReference type="PROSITE" id="PS50883"/>
    </source>
</evidence>
<dbReference type="InterPro" id="IPR050706">
    <property type="entry name" value="Cyclic-di-GMP_PDE-like"/>
</dbReference>
<keyword evidence="1" id="KW-0472">Membrane</keyword>
<dbReference type="InterPro" id="IPR043128">
    <property type="entry name" value="Rev_trsase/Diguanyl_cyclase"/>
</dbReference>
<feature type="domain" description="GGDEF" evidence="3">
    <location>
        <begin position="368"/>
        <end position="496"/>
    </location>
</feature>
<dbReference type="SUPFAM" id="SSF55073">
    <property type="entry name" value="Nucleotide cyclase"/>
    <property type="match status" value="1"/>
</dbReference>
<feature type="transmembrane region" description="Helical" evidence="1">
    <location>
        <begin position="62"/>
        <end position="81"/>
    </location>
</feature>
<dbReference type="InterPro" id="IPR029787">
    <property type="entry name" value="Nucleotide_cyclase"/>
</dbReference>
<evidence type="ECO:0000313" key="4">
    <source>
        <dbReference type="EMBL" id="MCT7399713.1"/>
    </source>
</evidence>
<keyword evidence="5" id="KW-1185">Reference proteome</keyword>
<keyword evidence="1" id="KW-1133">Transmembrane helix</keyword>
<dbReference type="InterPro" id="IPR000160">
    <property type="entry name" value="GGDEF_dom"/>
</dbReference>
<organism evidence="4 5">
    <name type="scientific">Eubacterium album</name>
    <dbReference type="NCBI Taxonomy" id="2978477"/>
    <lineage>
        <taxon>Bacteria</taxon>
        <taxon>Bacillati</taxon>
        <taxon>Bacillota</taxon>
        <taxon>Clostridia</taxon>
        <taxon>Eubacteriales</taxon>
        <taxon>Eubacteriaceae</taxon>
        <taxon>Eubacterium</taxon>
    </lineage>
</organism>
<keyword evidence="1" id="KW-0812">Transmembrane</keyword>
<dbReference type="RefSeq" id="WP_260979019.1">
    <property type="nucleotide sequence ID" value="NZ_JAODBU010000012.1"/>
</dbReference>
<protein>
    <submittedName>
        <fullName evidence="4">Bifunctional diguanylate cyclase/phosphodiesterase</fullName>
    </submittedName>
</protein>
<dbReference type="PROSITE" id="PS50887">
    <property type="entry name" value="GGDEF"/>
    <property type="match status" value="1"/>
</dbReference>
<proteinExistence type="predicted"/>
<accession>A0ABT2M626</accession>
<dbReference type="CDD" id="cd01949">
    <property type="entry name" value="GGDEF"/>
    <property type="match status" value="1"/>
</dbReference>
<dbReference type="EMBL" id="JAODBU010000012">
    <property type="protein sequence ID" value="MCT7399713.1"/>
    <property type="molecule type" value="Genomic_DNA"/>
</dbReference>
<evidence type="ECO:0000256" key="1">
    <source>
        <dbReference type="SAM" id="Phobius"/>
    </source>
</evidence>
<sequence>MGKYMIIPYILLGVMDVRYLKLSLIHKNRTGKSIALFMESNLVAVILGIIMQGIGSNFIDSILIWPFYACFTWMILALIEYAFEYTGLGKAFECFKYIKRAVFVFTIVDTINMFIHSIIKIENVRMNKSGVAAWLYNLGYDAHIFITYVFVAVFILCFIYRILNSPRIYKVKYMQILTCMIIVSCINIVMFQLRLWENVSLLFYGILGAFVYEITFQYSHKVVKNRALQKIAEESELPMVVFGTDDSIIAYNKEAERLFDKCTQKCSLEEFCKAYNLYTPAALEKTYHKKISIMHEDKKLYFQCKYGELCENDNIAYAKYFVFEDITEITIVNSVMRYLETHDELTGLYNMKRFYEKVNEITNKYPDDKFAIMIFNISRFKIVNDMFGRKMGDAILKQISENCLAQCSDKRVYARVESDNFITLCPKSDLVIKDLEKKRNIKVTYNNITCTVHIRYGIYEVDYDSKVDVGTMCDRARMALDSIKNNGNCVAAVYNDNLRNKILKEHMYKEELTSAIENEDFKVYLQPQVRCEDGLVKGAEALVRWEHRKLGLIPPGDFIEFFEQNGLITELDMYVWEKVCQILKQWKEEGRDDYIAVNISMKDFYIIDLYKVFTNLIEKYGIDKNKLRLEITESAFTLDLEKNVNVIKKLQMFGFIVEMDDFGSGYSSLNALKDIPVNIIKMDMRFVSQTQDPARADTIIRMILAMAKELNMEVVAEGVETVEQAEKLKQYGCSYIQGYLYAKPMPAEEYLEFVKNMK</sequence>
<dbReference type="SUPFAM" id="SSF141868">
    <property type="entry name" value="EAL domain-like"/>
    <property type="match status" value="1"/>
</dbReference>
<feature type="transmembrane region" description="Helical" evidence="1">
    <location>
        <begin position="175"/>
        <end position="193"/>
    </location>
</feature>
<dbReference type="InterPro" id="IPR035919">
    <property type="entry name" value="EAL_sf"/>
</dbReference>
<dbReference type="Gene3D" id="3.20.20.450">
    <property type="entry name" value="EAL domain"/>
    <property type="match status" value="1"/>
</dbReference>
<dbReference type="PANTHER" id="PTHR33121">
    <property type="entry name" value="CYCLIC DI-GMP PHOSPHODIESTERASE PDEF"/>
    <property type="match status" value="1"/>
</dbReference>
<dbReference type="Pfam" id="PF00990">
    <property type="entry name" value="GGDEF"/>
    <property type="match status" value="1"/>
</dbReference>